<dbReference type="SUPFAM" id="SSF46955">
    <property type="entry name" value="Putative DNA-binding domain"/>
    <property type="match status" value="1"/>
</dbReference>
<dbReference type="Pfam" id="PF13411">
    <property type="entry name" value="MerR_1"/>
    <property type="match status" value="1"/>
</dbReference>
<protein>
    <submittedName>
        <fullName evidence="4">MerR family transcriptional regulator</fullName>
    </submittedName>
</protein>
<proteinExistence type="predicted"/>
<sequence>MGPDRIVDAKQQAMSNERPSKAGQAVSISMASQITNVEVHTLRYWEREFEQFLSPERTPGGQRRYRPEDIQTVFTIKRLLRDEMFSIAGARRTLQKRRESAA</sequence>
<evidence type="ECO:0000256" key="1">
    <source>
        <dbReference type="ARBA" id="ARBA00023125"/>
    </source>
</evidence>
<gene>
    <name evidence="4" type="ORF">HYR64_05710</name>
</gene>
<feature type="domain" description="HTH merR-type" evidence="3">
    <location>
        <begin position="25"/>
        <end position="96"/>
    </location>
</feature>
<dbReference type="Gene3D" id="1.10.1660.10">
    <property type="match status" value="1"/>
</dbReference>
<dbReference type="GO" id="GO:0003700">
    <property type="term" value="F:DNA-binding transcription factor activity"/>
    <property type="evidence" value="ECO:0007669"/>
    <property type="project" value="InterPro"/>
</dbReference>
<dbReference type="SMART" id="SM00422">
    <property type="entry name" value="HTH_MERR"/>
    <property type="match status" value="1"/>
</dbReference>
<feature type="region of interest" description="Disordered" evidence="2">
    <location>
        <begin position="1"/>
        <end position="26"/>
    </location>
</feature>
<name>A0A931PWF1_FIMGI</name>
<dbReference type="PANTHER" id="PTHR30204:SF15">
    <property type="entry name" value="BLL5018 PROTEIN"/>
    <property type="match status" value="1"/>
</dbReference>
<comment type="caution">
    <text evidence="4">The sequence shown here is derived from an EMBL/GenBank/DDBJ whole genome shotgun (WGS) entry which is preliminary data.</text>
</comment>
<evidence type="ECO:0000259" key="3">
    <source>
        <dbReference type="PROSITE" id="PS50937"/>
    </source>
</evidence>
<dbReference type="PROSITE" id="PS50937">
    <property type="entry name" value="HTH_MERR_2"/>
    <property type="match status" value="1"/>
</dbReference>
<reference evidence="4" key="1">
    <citation type="submission" date="2020-07" db="EMBL/GenBank/DDBJ databases">
        <title>Huge and variable diversity of episymbiotic CPR bacteria and DPANN archaea in groundwater ecosystems.</title>
        <authorList>
            <person name="He C.Y."/>
            <person name="Keren R."/>
            <person name="Whittaker M."/>
            <person name="Farag I.F."/>
            <person name="Doudna J."/>
            <person name="Cate J.H.D."/>
            <person name="Banfield J.F."/>
        </authorList>
    </citation>
    <scope>NUCLEOTIDE SEQUENCE</scope>
    <source>
        <strain evidence="4">NC_groundwater_17_Pr7_B-0.1um_64_12</strain>
    </source>
</reference>
<dbReference type="PANTHER" id="PTHR30204">
    <property type="entry name" value="REDOX-CYCLING DRUG-SENSING TRANSCRIPTIONAL ACTIVATOR SOXR"/>
    <property type="match status" value="1"/>
</dbReference>
<dbReference type="InterPro" id="IPR000551">
    <property type="entry name" value="MerR-type_HTH_dom"/>
</dbReference>
<dbReference type="InterPro" id="IPR047057">
    <property type="entry name" value="MerR_fam"/>
</dbReference>
<dbReference type="EMBL" id="JACOSL010000036">
    <property type="protein sequence ID" value="MBI1756586.1"/>
    <property type="molecule type" value="Genomic_DNA"/>
</dbReference>
<dbReference type="InterPro" id="IPR009061">
    <property type="entry name" value="DNA-bd_dom_put_sf"/>
</dbReference>
<accession>A0A931PWF1</accession>
<evidence type="ECO:0000313" key="5">
    <source>
        <dbReference type="Proteomes" id="UP000727962"/>
    </source>
</evidence>
<evidence type="ECO:0000256" key="2">
    <source>
        <dbReference type="SAM" id="MobiDB-lite"/>
    </source>
</evidence>
<dbReference type="Proteomes" id="UP000727962">
    <property type="component" value="Unassembled WGS sequence"/>
</dbReference>
<evidence type="ECO:0000313" key="4">
    <source>
        <dbReference type="EMBL" id="MBI1756586.1"/>
    </source>
</evidence>
<keyword evidence="1" id="KW-0238">DNA-binding</keyword>
<organism evidence="4 5">
    <name type="scientific">Fimbriimonas ginsengisoli</name>
    <dbReference type="NCBI Taxonomy" id="1005039"/>
    <lineage>
        <taxon>Bacteria</taxon>
        <taxon>Bacillati</taxon>
        <taxon>Armatimonadota</taxon>
        <taxon>Fimbriimonadia</taxon>
        <taxon>Fimbriimonadales</taxon>
        <taxon>Fimbriimonadaceae</taxon>
        <taxon>Fimbriimonas</taxon>
    </lineage>
</organism>
<dbReference type="AlphaFoldDB" id="A0A931PWF1"/>
<dbReference type="GO" id="GO:0003677">
    <property type="term" value="F:DNA binding"/>
    <property type="evidence" value="ECO:0007669"/>
    <property type="project" value="UniProtKB-KW"/>
</dbReference>